<sequence length="288" mass="34111">MTRRTDGDETWMRLQMWMKGQKSAERLSANILNSEGYKSIDPSHPLGGRDGIKDIICTKDKLRWIGACYFPREQKNFKEIKEKFTNDFIGVEKNNAEGIVFITNQELSLGERKNLKEYSNDFEIEIYHLERIAHLLNCPQNYGVRLEFLDIEMTKEEQLSYFVHKDNELHKLCDMVESLVKDYKSYKKATEADEFETRGEDEVTNAIGELFDKVWYDRHQGLRYRVEQEGEYIHPKVWKEALKVAKEVEEKYGIENLGPWTDFEWGMLNGKLSALRWFFGEEWDMLDT</sequence>
<evidence type="ECO:0000313" key="2">
    <source>
        <dbReference type="Proteomes" id="UP000033115"/>
    </source>
</evidence>
<keyword evidence="2" id="KW-1185">Reference proteome</keyword>
<dbReference type="EMBL" id="CP009933">
    <property type="protein sequence ID" value="AKA67258.1"/>
    <property type="molecule type" value="Genomic_DNA"/>
</dbReference>
<dbReference type="HOGENOM" id="CLU_965422_0_0_9"/>
<gene>
    <name evidence="1" type="ORF">CSCA_0133</name>
</gene>
<dbReference type="Proteomes" id="UP000033115">
    <property type="component" value="Chromosome"/>
</dbReference>
<reference evidence="1 2" key="1">
    <citation type="journal article" date="2015" name="J. Biotechnol.">
        <title>Complete genome sequence of a malodorant-producing acetogen, Clostridium scatologenes ATCC 25775(T).</title>
        <authorList>
            <person name="Zhu Z."/>
            <person name="Guo T."/>
            <person name="Zheng H."/>
            <person name="Song T."/>
            <person name="Ouyang P."/>
            <person name="Xie J."/>
        </authorList>
    </citation>
    <scope>NUCLEOTIDE SEQUENCE [LARGE SCALE GENOMIC DNA]</scope>
    <source>
        <strain evidence="1 2">ATCC 25775</strain>
    </source>
</reference>
<evidence type="ECO:0000313" key="1">
    <source>
        <dbReference type="EMBL" id="AKA67258.1"/>
    </source>
</evidence>
<dbReference type="STRING" id="1548.CSCA_0133"/>
<protein>
    <submittedName>
        <fullName evidence="1">Uncharacterized protein</fullName>
    </submittedName>
</protein>
<accession>A0A0E3JY64</accession>
<dbReference type="KEGG" id="csq:CSCA_0133"/>
<dbReference type="SUPFAM" id="SSF52980">
    <property type="entry name" value="Restriction endonuclease-like"/>
    <property type="match status" value="1"/>
</dbReference>
<dbReference type="AlphaFoldDB" id="A0A0E3JY64"/>
<proteinExistence type="predicted"/>
<organism evidence="1 2">
    <name type="scientific">Clostridium scatologenes</name>
    <dbReference type="NCBI Taxonomy" id="1548"/>
    <lineage>
        <taxon>Bacteria</taxon>
        <taxon>Bacillati</taxon>
        <taxon>Bacillota</taxon>
        <taxon>Clostridia</taxon>
        <taxon>Eubacteriales</taxon>
        <taxon>Clostridiaceae</taxon>
        <taxon>Clostridium</taxon>
    </lineage>
</organism>
<name>A0A0E3JY64_CLOSL</name>
<dbReference type="InterPro" id="IPR011335">
    <property type="entry name" value="Restrct_endonuc-II-like"/>
</dbReference>
<dbReference type="RefSeq" id="WP_029162141.1">
    <property type="nucleotide sequence ID" value="NZ_CP009933.1"/>
</dbReference>